<proteinExistence type="inferred from homology"/>
<accession>A0A8T3D9A9</accession>
<dbReference type="CDD" id="cd00928">
    <property type="entry name" value="Cyt_c_Oxidase_VIIa"/>
    <property type="match status" value="1"/>
</dbReference>
<evidence type="ECO:0000256" key="12">
    <source>
        <dbReference type="SAM" id="Phobius"/>
    </source>
</evidence>
<sequence>MRHLQIVPQFVTRAFSTTSRQMKNRVPEYQRLFQANNDLPVHIKGGTTDVVLYRFTMAITLGGTCLSLYWLLTACQPRNK</sequence>
<dbReference type="Pfam" id="PF02238">
    <property type="entry name" value="COX7a"/>
    <property type="match status" value="1"/>
</dbReference>
<evidence type="ECO:0000256" key="5">
    <source>
        <dbReference type="ARBA" id="ARBA00022792"/>
    </source>
</evidence>
<keyword evidence="14" id="KW-1185">Reference proteome</keyword>
<keyword evidence="5" id="KW-0999">Mitochondrion inner membrane</keyword>
<keyword evidence="6" id="KW-0809">Transit peptide</keyword>
<evidence type="ECO:0000256" key="9">
    <source>
        <dbReference type="ARBA" id="ARBA00023128"/>
    </source>
</evidence>
<keyword evidence="8" id="KW-0560">Oxidoreductase</keyword>
<evidence type="ECO:0000256" key="11">
    <source>
        <dbReference type="ARBA" id="ARBA00040382"/>
    </source>
</evidence>
<dbReference type="GO" id="GO:0097250">
    <property type="term" value="P:mitochondrial respirasome assembly"/>
    <property type="evidence" value="ECO:0007669"/>
    <property type="project" value="TreeGrafter"/>
</dbReference>
<evidence type="ECO:0000256" key="4">
    <source>
        <dbReference type="ARBA" id="ARBA00022692"/>
    </source>
</evidence>
<evidence type="ECO:0000256" key="1">
    <source>
        <dbReference type="ARBA" id="ARBA00004434"/>
    </source>
</evidence>
<reference evidence="13" key="1">
    <citation type="submission" date="2021-01" db="EMBL/GenBank/DDBJ databases">
        <authorList>
            <person name="Zahm M."/>
            <person name="Roques C."/>
            <person name="Cabau C."/>
            <person name="Klopp C."/>
            <person name="Donnadieu C."/>
            <person name="Jouanno E."/>
            <person name="Lampietro C."/>
            <person name="Louis A."/>
            <person name="Herpin A."/>
            <person name="Echchiki A."/>
            <person name="Berthelot C."/>
            <person name="Parey E."/>
            <person name="Roest-Crollius H."/>
            <person name="Braasch I."/>
            <person name="Postlethwait J."/>
            <person name="Bobe J."/>
            <person name="Montfort J."/>
            <person name="Bouchez O."/>
            <person name="Begum T."/>
            <person name="Mejri S."/>
            <person name="Adams A."/>
            <person name="Chen W.-J."/>
            <person name="Guiguen Y."/>
        </authorList>
    </citation>
    <scope>NUCLEOTIDE SEQUENCE</scope>
    <source>
        <tissue evidence="13">Blood</tissue>
    </source>
</reference>
<comment type="pathway">
    <text evidence="2">Energy metabolism; oxidative phosphorylation.</text>
</comment>
<evidence type="ECO:0000256" key="2">
    <source>
        <dbReference type="ARBA" id="ARBA00004673"/>
    </source>
</evidence>
<dbReference type="PANTHER" id="PTHR10510:SF5">
    <property type="entry name" value="CYTOCHROME C OXIDASE SUBUNIT 7A1, MITOCHONDRIAL"/>
    <property type="match status" value="1"/>
</dbReference>
<dbReference type="PANTHER" id="PTHR10510">
    <property type="entry name" value="CYTOCHROME C OXIDASE POLYPEPTIDE 7A"/>
    <property type="match status" value="1"/>
</dbReference>
<keyword evidence="4 12" id="KW-0812">Transmembrane</keyword>
<comment type="caution">
    <text evidence="13">The sequence shown here is derived from an EMBL/GenBank/DDBJ whole genome shotgun (WGS) entry which is preliminary data.</text>
</comment>
<dbReference type="InterPro" id="IPR003177">
    <property type="entry name" value="Cytc_oxidase_su7a_met"/>
</dbReference>
<organism evidence="13 14">
    <name type="scientific">Albula goreensis</name>
    <dbReference type="NCBI Taxonomy" id="1534307"/>
    <lineage>
        <taxon>Eukaryota</taxon>
        <taxon>Metazoa</taxon>
        <taxon>Chordata</taxon>
        <taxon>Craniata</taxon>
        <taxon>Vertebrata</taxon>
        <taxon>Euteleostomi</taxon>
        <taxon>Actinopterygii</taxon>
        <taxon>Neopterygii</taxon>
        <taxon>Teleostei</taxon>
        <taxon>Albuliformes</taxon>
        <taxon>Albulidae</taxon>
        <taxon>Albula</taxon>
    </lineage>
</organism>
<dbReference type="AlphaFoldDB" id="A0A8T3D9A9"/>
<evidence type="ECO:0000313" key="14">
    <source>
        <dbReference type="Proteomes" id="UP000829720"/>
    </source>
</evidence>
<dbReference type="GO" id="GO:0045277">
    <property type="term" value="C:respiratory chain complex IV"/>
    <property type="evidence" value="ECO:0007669"/>
    <property type="project" value="InterPro"/>
</dbReference>
<dbReference type="GO" id="GO:0005743">
    <property type="term" value="C:mitochondrial inner membrane"/>
    <property type="evidence" value="ECO:0007669"/>
    <property type="project" value="UniProtKB-SubCell"/>
</dbReference>
<dbReference type="EMBL" id="JAERUA010000011">
    <property type="protein sequence ID" value="KAI1893331.1"/>
    <property type="molecule type" value="Genomic_DNA"/>
</dbReference>
<evidence type="ECO:0000256" key="6">
    <source>
        <dbReference type="ARBA" id="ARBA00022946"/>
    </source>
</evidence>
<dbReference type="Proteomes" id="UP000829720">
    <property type="component" value="Unassembled WGS sequence"/>
</dbReference>
<feature type="transmembrane region" description="Helical" evidence="12">
    <location>
        <begin position="51"/>
        <end position="72"/>
    </location>
</feature>
<evidence type="ECO:0000256" key="7">
    <source>
        <dbReference type="ARBA" id="ARBA00022989"/>
    </source>
</evidence>
<dbReference type="Gene3D" id="4.10.91.10">
    <property type="entry name" value="Cytochrome c oxidase, subunit VIIa"/>
    <property type="match status" value="1"/>
</dbReference>
<dbReference type="InterPro" id="IPR039297">
    <property type="entry name" value="COX7a"/>
</dbReference>
<protein>
    <recommendedName>
        <fullName evidence="11">Cytochrome c oxidase subunit 7A1, mitochondrial</fullName>
    </recommendedName>
</protein>
<keyword evidence="9" id="KW-0496">Mitochondrion</keyword>
<name>A0A8T3D9A9_9TELE</name>
<evidence type="ECO:0000313" key="13">
    <source>
        <dbReference type="EMBL" id="KAI1893331.1"/>
    </source>
</evidence>
<dbReference type="FunFam" id="4.10.91.10:FF:000001">
    <property type="entry name" value="Cytochrome c oxidase subunit 7A1, mitochondrial"/>
    <property type="match status" value="1"/>
</dbReference>
<dbReference type="GO" id="GO:0016491">
    <property type="term" value="F:oxidoreductase activity"/>
    <property type="evidence" value="ECO:0007669"/>
    <property type="project" value="UniProtKB-KW"/>
</dbReference>
<gene>
    <name evidence="13" type="ORF">AGOR_G00122620</name>
</gene>
<keyword evidence="7 12" id="KW-1133">Transmembrane helix</keyword>
<dbReference type="InterPro" id="IPR036539">
    <property type="entry name" value="Cyt_c_oxidase_su7a_sf"/>
</dbReference>
<keyword evidence="10 12" id="KW-0472">Membrane</keyword>
<dbReference type="SUPFAM" id="SSF81419">
    <property type="entry name" value="Mitochondrial cytochrome c oxidase subunit VIIa"/>
    <property type="match status" value="1"/>
</dbReference>
<comment type="similarity">
    <text evidence="3">Belongs to the cytochrome c oxidase VIIa family.</text>
</comment>
<comment type="subcellular location">
    <subcellularLocation>
        <location evidence="1">Mitochondrion inner membrane</location>
        <topology evidence="1">Single-pass membrane protein</topology>
    </subcellularLocation>
</comment>
<dbReference type="GO" id="GO:0006123">
    <property type="term" value="P:mitochondrial electron transport, cytochrome c to oxygen"/>
    <property type="evidence" value="ECO:0007669"/>
    <property type="project" value="InterPro"/>
</dbReference>
<dbReference type="OrthoDB" id="5966508at2759"/>
<evidence type="ECO:0000256" key="10">
    <source>
        <dbReference type="ARBA" id="ARBA00023136"/>
    </source>
</evidence>
<dbReference type="GO" id="GO:0002082">
    <property type="term" value="P:regulation of oxidative phosphorylation"/>
    <property type="evidence" value="ECO:0007669"/>
    <property type="project" value="TreeGrafter"/>
</dbReference>
<evidence type="ECO:0000256" key="8">
    <source>
        <dbReference type="ARBA" id="ARBA00023002"/>
    </source>
</evidence>
<evidence type="ECO:0000256" key="3">
    <source>
        <dbReference type="ARBA" id="ARBA00009331"/>
    </source>
</evidence>